<accession>A0ACA8DSC0</accession>
<sequence>MRKRLTRIEKQHARTLLVLFNLYKGKTRSAFIKATNCK</sequence>
<evidence type="ECO:0000313" key="2">
    <source>
        <dbReference type="Proteomes" id="UP000217277"/>
    </source>
</evidence>
<name>A0ACA8DSC0_9GAMM</name>
<proteinExistence type="predicted"/>
<organism evidence="1 2">
    <name type="scientific">Pseudoalteromonas agarivorans DSM 14585</name>
    <dbReference type="NCBI Taxonomy" id="1312369"/>
    <lineage>
        <taxon>Bacteria</taxon>
        <taxon>Pseudomonadati</taxon>
        <taxon>Pseudomonadota</taxon>
        <taxon>Gammaproteobacteria</taxon>
        <taxon>Alteromonadales</taxon>
        <taxon>Pseudoalteromonadaceae</taxon>
        <taxon>Pseudoalteromonas</taxon>
    </lineage>
</organism>
<reference evidence="1" key="1">
    <citation type="submission" date="2015-03" db="EMBL/GenBank/DDBJ databases">
        <authorList>
            <person name="Xie B.-B."/>
            <person name="Rong J.-C."/>
            <person name="Qin Q.-L."/>
            <person name="Zhang Y.-Z."/>
        </authorList>
    </citation>
    <scope>NUCLEOTIDE SEQUENCE</scope>
    <source>
        <strain evidence="1">DSM 14585</strain>
    </source>
</reference>
<gene>
    <name evidence="1" type="ORF">PAGA_a0137</name>
</gene>
<protein>
    <submittedName>
        <fullName evidence="1">Uncharacterized protein</fullName>
    </submittedName>
</protein>
<evidence type="ECO:0000313" key="1">
    <source>
        <dbReference type="EMBL" id="ATC80745.1"/>
    </source>
</evidence>
<dbReference type="EMBL" id="CP011011">
    <property type="protein sequence ID" value="ATC80745.1"/>
    <property type="molecule type" value="Genomic_DNA"/>
</dbReference>
<keyword evidence="2" id="KW-1185">Reference proteome</keyword>
<dbReference type="Proteomes" id="UP000217277">
    <property type="component" value="Chromosome I"/>
</dbReference>